<feature type="compositionally biased region" description="Polar residues" evidence="1">
    <location>
        <begin position="127"/>
        <end position="144"/>
    </location>
</feature>
<feature type="compositionally biased region" description="Low complexity" evidence="1">
    <location>
        <begin position="48"/>
        <end position="58"/>
    </location>
</feature>
<reference evidence="2" key="1">
    <citation type="journal article" date="2022" name="bioRxiv">
        <title>Sequencing and chromosome-scale assembly of the giantPleurodeles waltlgenome.</title>
        <authorList>
            <person name="Brown T."/>
            <person name="Elewa A."/>
            <person name="Iarovenko S."/>
            <person name="Subramanian E."/>
            <person name="Araus A.J."/>
            <person name="Petzold A."/>
            <person name="Susuki M."/>
            <person name="Suzuki K.-i.T."/>
            <person name="Hayashi T."/>
            <person name="Toyoda A."/>
            <person name="Oliveira C."/>
            <person name="Osipova E."/>
            <person name="Leigh N.D."/>
            <person name="Simon A."/>
            <person name="Yun M.H."/>
        </authorList>
    </citation>
    <scope>NUCLEOTIDE SEQUENCE</scope>
    <source>
        <strain evidence="2">20211129_DDA</strain>
        <tissue evidence="2">Liver</tissue>
    </source>
</reference>
<feature type="region of interest" description="Disordered" evidence="1">
    <location>
        <begin position="122"/>
        <end position="150"/>
    </location>
</feature>
<feature type="compositionally biased region" description="Polar residues" evidence="1">
    <location>
        <begin position="35"/>
        <end position="47"/>
    </location>
</feature>
<evidence type="ECO:0000256" key="1">
    <source>
        <dbReference type="SAM" id="MobiDB-lite"/>
    </source>
</evidence>
<evidence type="ECO:0000313" key="3">
    <source>
        <dbReference type="Proteomes" id="UP001066276"/>
    </source>
</evidence>
<keyword evidence="3" id="KW-1185">Reference proteome</keyword>
<proteinExistence type="predicted"/>
<dbReference type="Proteomes" id="UP001066276">
    <property type="component" value="Chromosome 2_2"/>
</dbReference>
<name>A0AAV7UT35_PLEWA</name>
<feature type="compositionally biased region" description="Pro residues" evidence="1">
    <location>
        <begin position="59"/>
        <end position="90"/>
    </location>
</feature>
<gene>
    <name evidence="2" type="ORF">NDU88_001557</name>
</gene>
<organism evidence="2 3">
    <name type="scientific">Pleurodeles waltl</name>
    <name type="common">Iberian ribbed newt</name>
    <dbReference type="NCBI Taxonomy" id="8319"/>
    <lineage>
        <taxon>Eukaryota</taxon>
        <taxon>Metazoa</taxon>
        <taxon>Chordata</taxon>
        <taxon>Craniata</taxon>
        <taxon>Vertebrata</taxon>
        <taxon>Euteleostomi</taxon>
        <taxon>Amphibia</taxon>
        <taxon>Batrachia</taxon>
        <taxon>Caudata</taxon>
        <taxon>Salamandroidea</taxon>
        <taxon>Salamandridae</taxon>
        <taxon>Pleurodelinae</taxon>
        <taxon>Pleurodeles</taxon>
    </lineage>
</organism>
<feature type="region of interest" description="Disordered" evidence="1">
    <location>
        <begin position="23"/>
        <end position="92"/>
    </location>
</feature>
<dbReference type="EMBL" id="JANPWB010000004">
    <property type="protein sequence ID" value="KAJ1192245.1"/>
    <property type="molecule type" value="Genomic_DNA"/>
</dbReference>
<evidence type="ECO:0000313" key="2">
    <source>
        <dbReference type="EMBL" id="KAJ1192245.1"/>
    </source>
</evidence>
<protein>
    <submittedName>
        <fullName evidence="2">Uncharacterized protein</fullName>
    </submittedName>
</protein>
<sequence>MTPPVLANPHRYRLVRKAIHKENGWGEATTPPQGPSSFQRGRSSLTVSSSPGPHGPTAAPAPPLMRCPPGPSDIPRPASPRTKPPTPLLPRSPLRAFLRSADSAWWRHVVSLCPPVTQFRVPAPGGNDSTRINVRPAQSRSFTRPPSWPC</sequence>
<accession>A0AAV7UT35</accession>
<dbReference type="AlphaFoldDB" id="A0AAV7UT35"/>
<comment type="caution">
    <text evidence="2">The sequence shown here is derived from an EMBL/GenBank/DDBJ whole genome shotgun (WGS) entry which is preliminary data.</text>
</comment>